<accession>A0A8H4W5C1</accession>
<proteinExistence type="predicted"/>
<sequence>MDTTTSTNRIDRSAIISIVTWFLLVTSILATTARLATKRAVNRTWNRDDGFAILALIFTVGSGIAVSVQAANGLGKPISSLSAHELAVFSKSGYASEMLYIATLCAAKLSVVMLLRLILPGEEHQKLGAGLEAFIVVWWIVAEIATAFQCSTPQSWNIFGNKCFDRVAFWQSVATVNIFTDIILIVTPILVFTKVQMNMGKKFIVISCFGSRVFDIIATSLQLAFTKDFQSSDVTFILWHWVLLTQIAQCITIITSCVPYLRPLLVNIPSGMLMSDELRRRGYDVINSGSGNNTFGIRSTKTTSLADRLQVSFPSTAKTHTPRTVHDQDAETALTDY</sequence>
<keyword evidence="2" id="KW-0812">Transmembrane</keyword>
<dbReference type="OrthoDB" id="3918601at2759"/>
<evidence type="ECO:0000259" key="3">
    <source>
        <dbReference type="Pfam" id="PF20684"/>
    </source>
</evidence>
<reference evidence="4 5" key="1">
    <citation type="submission" date="2020-03" db="EMBL/GenBank/DDBJ databases">
        <title>Draft Genome Sequence of Cudoniella acicularis.</title>
        <authorList>
            <person name="Buettner E."/>
            <person name="Kellner H."/>
        </authorList>
    </citation>
    <scope>NUCLEOTIDE SEQUENCE [LARGE SCALE GENOMIC DNA]</scope>
    <source>
        <strain evidence="4 5">DSM 108380</strain>
    </source>
</reference>
<feature type="transmembrane region" description="Helical" evidence="2">
    <location>
        <begin position="168"/>
        <end position="191"/>
    </location>
</feature>
<dbReference type="EMBL" id="JAAMPI010000157">
    <property type="protein sequence ID" value="KAF4634828.1"/>
    <property type="molecule type" value="Genomic_DNA"/>
</dbReference>
<dbReference type="PANTHER" id="PTHR38794">
    <property type="entry name" value="INTEGRAL MEMBRANE PROTEIN"/>
    <property type="match status" value="1"/>
</dbReference>
<dbReference type="Proteomes" id="UP000566819">
    <property type="component" value="Unassembled WGS sequence"/>
</dbReference>
<keyword evidence="2" id="KW-0472">Membrane</keyword>
<evidence type="ECO:0000313" key="5">
    <source>
        <dbReference type="Proteomes" id="UP000566819"/>
    </source>
</evidence>
<dbReference type="AlphaFoldDB" id="A0A8H4W5C1"/>
<feature type="transmembrane region" description="Helical" evidence="2">
    <location>
        <begin position="131"/>
        <end position="148"/>
    </location>
</feature>
<evidence type="ECO:0000313" key="4">
    <source>
        <dbReference type="EMBL" id="KAF4634828.1"/>
    </source>
</evidence>
<dbReference type="Pfam" id="PF20684">
    <property type="entry name" value="Fung_rhodopsin"/>
    <property type="match status" value="1"/>
</dbReference>
<gene>
    <name evidence="4" type="ORF">G7Y89_g3277</name>
</gene>
<comment type="caution">
    <text evidence="4">The sequence shown here is derived from an EMBL/GenBank/DDBJ whole genome shotgun (WGS) entry which is preliminary data.</text>
</comment>
<dbReference type="InterPro" id="IPR049326">
    <property type="entry name" value="Rhodopsin_dom_fungi"/>
</dbReference>
<feature type="transmembrane region" description="Helical" evidence="2">
    <location>
        <begin position="98"/>
        <end position="119"/>
    </location>
</feature>
<keyword evidence="5" id="KW-1185">Reference proteome</keyword>
<feature type="transmembrane region" description="Helical" evidence="2">
    <location>
        <begin position="237"/>
        <end position="261"/>
    </location>
</feature>
<feature type="transmembrane region" description="Helical" evidence="2">
    <location>
        <begin position="203"/>
        <end position="225"/>
    </location>
</feature>
<evidence type="ECO:0000256" key="1">
    <source>
        <dbReference type="SAM" id="MobiDB-lite"/>
    </source>
</evidence>
<feature type="domain" description="Rhodopsin" evidence="3">
    <location>
        <begin position="33"/>
        <end position="266"/>
    </location>
</feature>
<dbReference type="PANTHER" id="PTHR38794:SF1">
    <property type="entry name" value="INTEGRAL MEMBRANE PROTEIN"/>
    <property type="match status" value="1"/>
</dbReference>
<feature type="region of interest" description="Disordered" evidence="1">
    <location>
        <begin position="318"/>
        <end position="337"/>
    </location>
</feature>
<name>A0A8H4W5C1_9HELO</name>
<organism evidence="4 5">
    <name type="scientific">Cudoniella acicularis</name>
    <dbReference type="NCBI Taxonomy" id="354080"/>
    <lineage>
        <taxon>Eukaryota</taxon>
        <taxon>Fungi</taxon>
        <taxon>Dikarya</taxon>
        <taxon>Ascomycota</taxon>
        <taxon>Pezizomycotina</taxon>
        <taxon>Leotiomycetes</taxon>
        <taxon>Helotiales</taxon>
        <taxon>Tricladiaceae</taxon>
        <taxon>Cudoniella</taxon>
    </lineage>
</organism>
<evidence type="ECO:0000256" key="2">
    <source>
        <dbReference type="SAM" id="Phobius"/>
    </source>
</evidence>
<feature type="transmembrane region" description="Helical" evidence="2">
    <location>
        <begin position="12"/>
        <end position="30"/>
    </location>
</feature>
<keyword evidence="2" id="KW-1133">Transmembrane helix</keyword>
<feature type="transmembrane region" description="Helical" evidence="2">
    <location>
        <begin position="51"/>
        <end position="71"/>
    </location>
</feature>
<protein>
    <recommendedName>
        <fullName evidence="3">Rhodopsin domain-containing protein</fullName>
    </recommendedName>
</protein>